<dbReference type="OMA" id="DHANYMG"/>
<reference evidence="8" key="1">
    <citation type="journal article" date="2017" name="Nat. Ecol. Evol.">
        <title>Genome expansion and lineage-specific genetic innovations in the forest pathogenic fungi Armillaria.</title>
        <authorList>
            <person name="Sipos G."/>
            <person name="Prasanna A.N."/>
            <person name="Walter M.C."/>
            <person name="O'Connor E."/>
            <person name="Balint B."/>
            <person name="Krizsan K."/>
            <person name="Kiss B."/>
            <person name="Hess J."/>
            <person name="Varga T."/>
            <person name="Slot J."/>
            <person name="Riley R."/>
            <person name="Boka B."/>
            <person name="Rigling D."/>
            <person name="Barry K."/>
            <person name="Lee J."/>
            <person name="Mihaltcheva S."/>
            <person name="LaButti K."/>
            <person name="Lipzen A."/>
            <person name="Waldron R."/>
            <person name="Moloney N.M."/>
            <person name="Sperisen C."/>
            <person name="Kredics L."/>
            <person name="Vagvoelgyi C."/>
            <person name="Patrignani A."/>
            <person name="Fitzpatrick D."/>
            <person name="Nagy I."/>
            <person name="Doyle S."/>
            <person name="Anderson J.B."/>
            <person name="Grigoriev I.V."/>
            <person name="Gueldener U."/>
            <person name="Muensterkoetter M."/>
            <person name="Nagy L.G."/>
        </authorList>
    </citation>
    <scope>NUCLEOTIDE SEQUENCE [LARGE SCALE GENOMIC DNA]</scope>
    <source>
        <strain evidence="8">Ar21-2</strain>
    </source>
</reference>
<protein>
    <submittedName>
        <fullName evidence="7">Alpha/beta-hydrolase</fullName>
    </submittedName>
</protein>
<dbReference type="GO" id="GO:0006629">
    <property type="term" value="P:lipid metabolic process"/>
    <property type="evidence" value="ECO:0007669"/>
    <property type="project" value="InterPro"/>
</dbReference>
<dbReference type="PANTHER" id="PTHR45856">
    <property type="entry name" value="ALPHA/BETA-HYDROLASES SUPERFAMILY PROTEIN"/>
    <property type="match status" value="1"/>
</dbReference>
<name>A0A2H3DJ88_ARMGA</name>
<dbReference type="STRING" id="47427.A0A2H3DJ88"/>
<dbReference type="AlphaFoldDB" id="A0A2H3DJ88"/>
<dbReference type="EMBL" id="KZ293661">
    <property type="protein sequence ID" value="PBK91552.1"/>
    <property type="molecule type" value="Genomic_DNA"/>
</dbReference>
<dbReference type="InterPro" id="IPR029058">
    <property type="entry name" value="AB_hydrolase_fold"/>
</dbReference>
<dbReference type="Pfam" id="PF01764">
    <property type="entry name" value="Lipase_3"/>
    <property type="match status" value="1"/>
</dbReference>
<evidence type="ECO:0000256" key="2">
    <source>
        <dbReference type="ARBA" id="ARBA00043996"/>
    </source>
</evidence>
<dbReference type="InParanoid" id="A0A2H3DJ88"/>
<comment type="catalytic activity">
    <reaction evidence="4">
        <text>a monoacylglycerol + H2O = glycerol + a fatty acid + H(+)</text>
        <dbReference type="Rhea" id="RHEA:15245"/>
        <dbReference type="ChEBI" id="CHEBI:15377"/>
        <dbReference type="ChEBI" id="CHEBI:15378"/>
        <dbReference type="ChEBI" id="CHEBI:17408"/>
        <dbReference type="ChEBI" id="CHEBI:17754"/>
        <dbReference type="ChEBI" id="CHEBI:28868"/>
    </reaction>
</comment>
<keyword evidence="7" id="KW-0378">Hydrolase</keyword>
<evidence type="ECO:0000256" key="3">
    <source>
        <dbReference type="ARBA" id="ARBA00047591"/>
    </source>
</evidence>
<evidence type="ECO:0000256" key="4">
    <source>
        <dbReference type="ARBA" id="ARBA00048461"/>
    </source>
</evidence>
<feature type="domain" description="Fungal lipase-type" evidence="6">
    <location>
        <begin position="101"/>
        <end position="237"/>
    </location>
</feature>
<dbReference type="GO" id="GO:0016787">
    <property type="term" value="F:hydrolase activity"/>
    <property type="evidence" value="ECO:0007669"/>
    <property type="project" value="UniProtKB-KW"/>
</dbReference>
<dbReference type="Gene3D" id="3.40.50.1820">
    <property type="entry name" value="alpha/beta hydrolase"/>
    <property type="match status" value="1"/>
</dbReference>
<sequence>MRASFLFLLASTLSTSYAKPSGPVRRSVTALSAAELASFAPYTQFARAAYCGSDLLQDWSCGEACDATSDFEPTLVGGNGNDVQYFFVGYWPSQNSIVVGHEGTDPTQFESVLTDIDALQDNLDTKLFPGVSSNVYVHGGFRDAHASTASAILAEVQSLIKSKGTSNLVFVGHSLGGALAELDGLFFALNIPSASIKVRTYGTPRVGNSAFAELIDSKTPDFKRIDNERDLIPILPGRGLGYAHPEGEVHILQPGSAVACPGNDDATDSQCQIETVPNIFVGNILDHLGPYEGISIGTIFCF</sequence>
<evidence type="ECO:0000313" key="7">
    <source>
        <dbReference type="EMBL" id="PBK91552.1"/>
    </source>
</evidence>
<organism evidence="7 8">
    <name type="scientific">Armillaria gallica</name>
    <name type="common">Bulbous honey fungus</name>
    <name type="synonym">Armillaria bulbosa</name>
    <dbReference type="NCBI Taxonomy" id="47427"/>
    <lineage>
        <taxon>Eukaryota</taxon>
        <taxon>Fungi</taxon>
        <taxon>Dikarya</taxon>
        <taxon>Basidiomycota</taxon>
        <taxon>Agaricomycotina</taxon>
        <taxon>Agaricomycetes</taxon>
        <taxon>Agaricomycetidae</taxon>
        <taxon>Agaricales</taxon>
        <taxon>Marasmiineae</taxon>
        <taxon>Physalacriaceae</taxon>
        <taxon>Armillaria</taxon>
    </lineage>
</organism>
<accession>A0A2H3DJ88</accession>
<dbReference type="Proteomes" id="UP000217790">
    <property type="component" value="Unassembled WGS sequence"/>
</dbReference>
<evidence type="ECO:0000313" key="8">
    <source>
        <dbReference type="Proteomes" id="UP000217790"/>
    </source>
</evidence>
<keyword evidence="5" id="KW-0732">Signal</keyword>
<proteinExistence type="inferred from homology"/>
<gene>
    <name evidence="7" type="ORF">ARMGADRAFT_932425</name>
</gene>
<comment type="catalytic activity">
    <reaction evidence="3">
        <text>a diacylglycerol + H2O = a monoacylglycerol + a fatty acid + H(+)</text>
        <dbReference type="Rhea" id="RHEA:32731"/>
        <dbReference type="ChEBI" id="CHEBI:15377"/>
        <dbReference type="ChEBI" id="CHEBI:15378"/>
        <dbReference type="ChEBI" id="CHEBI:17408"/>
        <dbReference type="ChEBI" id="CHEBI:18035"/>
        <dbReference type="ChEBI" id="CHEBI:28868"/>
    </reaction>
</comment>
<keyword evidence="1" id="KW-1015">Disulfide bond</keyword>
<dbReference type="InterPro" id="IPR051218">
    <property type="entry name" value="Sec_MonoDiacylglyc_Lipase"/>
</dbReference>
<dbReference type="OrthoDB" id="426718at2759"/>
<dbReference type="CDD" id="cd00519">
    <property type="entry name" value="Lipase_3"/>
    <property type="match status" value="1"/>
</dbReference>
<keyword evidence="8" id="KW-1185">Reference proteome</keyword>
<dbReference type="InterPro" id="IPR002921">
    <property type="entry name" value="Fungal_lipase-type"/>
</dbReference>
<feature type="signal peptide" evidence="5">
    <location>
        <begin position="1"/>
        <end position="18"/>
    </location>
</feature>
<feature type="chain" id="PRO_5013870745" evidence="5">
    <location>
        <begin position="19"/>
        <end position="302"/>
    </location>
</feature>
<comment type="similarity">
    <text evidence="2">Belongs to the AB hydrolase superfamily. Lipase family. Class 3 subfamily.</text>
</comment>
<dbReference type="SUPFAM" id="SSF53474">
    <property type="entry name" value="alpha/beta-Hydrolases"/>
    <property type="match status" value="1"/>
</dbReference>
<evidence type="ECO:0000256" key="5">
    <source>
        <dbReference type="SAM" id="SignalP"/>
    </source>
</evidence>
<dbReference type="PANTHER" id="PTHR45856:SF25">
    <property type="entry name" value="FUNGAL LIPASE-LIKE DOMAIN-CONTAINING PROTEIN"/>
    <property type="match status" value="1"/>
</dbReference>
<evidence type="ECO:0000259" key="6">
    <source>
        <dbReference type="Pfam" id="PF01764"/>
    </source>
</evidence>
<evidence type="ECO:0000256" key="1">
    <source>
        <dbReference type="ARBA" id="ARBA00023157"/>
    </source>
</evidence>